<keyword evidence="11" id="KW-1185">Reference proteome</keyword>
<dbReference type="Gene3D" id="3.40.50.300">
    <property type="entry name" value="P-loop containing nucleotide triphosphate hydrolases"/>
    <property type="match status" value="1"/>
</dbReference>
<dbReference type="GO" id="GO:0005737">
    <property type="term" value="C:cytoplasm"/>
    <property type="evidence" value="ECO:0007669"/>
    <property type="project" value="UniProtKB-SubCell"/>
</dbReference>
<comment type="catalytic activity">
    <reaction evidence="6 8">
        <text>dCMP + ATP = dCDP + ADP</text>
        <dbReference type="Rhea" id="RHEA:25094"/>
        <dbReference type="ChEBI" id="CHEBI:30616"/>
        <dbReference type="ChEBI" id="CHEBI:57566"/>
        <dbReference type="ChEBI" id="CHEBI:58593"/>
        <dbReference type="ChEBI" id="CHEBI:456216"/>
        <dbReference type="EC" id="2.7.4.25"/>
    </reaction>
</comment>
<comment type="similarity">
    <text evidence="1 8">Belongs to the cytidylate kinase family. Type 1 subfamily.</text>
</comment>
<keyword evidence="2 8" id="KW-0808">Transferase</keyword>
<evidence type="ECO:0000313" key="10">
    <source>
        <dbReference type="EMBL" id="GLC27398.1"/>
    </source>
</evidence>
<feature type="binding site" evidence="8">
    <location>
        <begin position="20"/>
        <end position="28"/>
    </location>
    <ligand>
        <name>ATP</name>
        <dbReference type="ChEBI" id="CHEBI:30616"/>
    </ligand>
</feature>
<proteinExistence type="inferred from homology"/>
<keyword evidence="3 8" id="KW-0547">Nucleotide-binding</keyword>
<evidence type="ECO:0000259" key="9">
    <source>
        <dbReference type="Pfam" id="PF02224"/>
    </source>
</evidence>
<feature type="domain" description="Cytidylate kinase" evidence="9">
    <location>
        <begin position="16"/>
        <end position="225"/>
    </location>
</feature>
<dbReference type="Pfam" id="PF02224">
    <property type="entry name" value="Cytidylate_kin"/>
    <property type="match status" value="1"/>
</dbReference>
<organism evidence="10 11">
    <name type="scientific">Roseisolibacter agri</name>
    <dbReference type="NCBI Taxonomy" id="2014610"/>
    <lineage>
        <taxon>Bacteria</taxon>
        <taxon>Pseudomonadati</taxon>
        <taxon>Gemmatimonadota</taxon>
        <taxon>Gemmatimonadia</taxon>
        <taxon>Gemmatimonadales</taxon>
        <taxon>Gemmatimonadaceae</taxon>
        <taxon>Roseisolibacter</taxon>
    </lineage>
</organism>
<comment type="caution">
    <text evidence="10">The sequence shown here is derived from an EMBL/GenBank/DDBJ whole genome shotgun (WGS) entry which is preliminary data.</text>
</comment>
<evidence type="ECO:0000256" key="6">
    <source>
        <dbReference type="ARBA" id="ARBA00047615"/>
    </source>
</evidence>
<dbReference type="InterPro" id="IPR011994">
    <property type="entry name" value="Cytidylate_kinase_dom"/>
</dbReference>
<dbReference type="GO" id="GO:0005524">
    <property type="term" value="F:ATP binding"/>
    <property type="evidence" value="ECO:0007669"/>
    <property type="project" value="UniProtKB-UniRule"/>
</dbReference>
<dbReference type="NCBIfam" id="TIGR00017">
    <property type="entry name" value="cmk"/>
    <property type="match status" value="1"/>
</dbReference>
<evidence type="ECO:0000256" key="7">
    <source>
        <dbReference type="ARBA" id="ARBA00048478"/>
    </source>
</evidence>
<keyword evidence="5 8" id="KW-0067">ATP-binding</keyword>
<keyword evidence="4 8" id="KW-0418">Kinase</keyword>
<sequence>MPHSPAVPSDTPLVVVAIDGPAASGKSSTAHWVAERLGYRHVDSGALYRALTLLATQEAGAVEGWTEAVLLALAARVRLAPIPGGFEPLIDERPAGDGIRGAEVTRCVSKVAQMPGVRDWVNARVRTAAEGNAVVVDGRDIGTVVFPAAPLKIFLVADPWERARRRLVQRLNRRPTDDEIAEETERLVQRDAKDATQTVQAKDAILLDTTYLTQAEQVDRIVALARALERGWAPDGADEAGAAGG</sequence>
<evidence type="ECO:0000256" key="3">
    <source>
        <dbReference type="ARBA" id="ARBA00022741"/>
    </source>
</evidence>
<dbReference type="HAMAP" id="MF_00238">
    <property type="entry name" value="Cytidyl_kinase_type1"/>
    <property type="match status" value="1"/>
</dbReference>
<name>A0AA37QKC3_9BACT</name>
<comment type="subcellular location">
    <subcellularLocation>
        <location evidence="8">Cytoplasm</location>
    </subcellularLocation>
</comment>
<dbReference type="InterPro" id="IPR027417">
    <property type="entry name" value="P-loop_NTPase"/>
</dbReference>
<keyword evidence="8" id="KW-0963">Cytoplasm</keyword>
<protein>
    <recommendedName>
        <fullName evidence="8">Cytidylate kinase</fullName>
        <shortName evidence="8">CK</shortName>
        <ecNumber evidence="8">2.7.4.25</ecNumber>
    </recommendedName>
    <alternativeName>
        <fullName evidence="8">Cytidine monophosphate kinase</fullName>
        <shortName evidence="8">CMP kinase</shortName>
    </alternativeName>
</protein>
<dbReference type="InterPro" id="IPR003136">
    <property type="entry name" value="Cytidylate_kin"/>
</dbReference>
<evidence type="ECO:0000256" key="5">
    <source>
        <dbReference type="ARBA" id="ARBA00022840"/>
    </source>
</evidence>
<comment type="catalytic activity">
    <reaction evidence="7 8">
        <text>CMP + ATP = CDP + ADP</text>
        <dbReference type="Rhea" id="RHEA:11600"/>
        <dbReference type="ChEBI" id="CHEBI:30616"/>
        <dbReference type="ChEBI" id="CHEBI:58069"/>
        <dbReference type="ChEBI" id="CHEBI:60377"/>
        <dbReference type="ChEBI" id="CHEBI:456216"/>
        <dbReference type="EC" id="2.7.4.25"/>
    </reaction>
</comment>
<evidence type="ECO:0000256" key="2">
    <source>
        <dbReference type="ARBA" id="ARBA00022679"/>
    </source>
</evidence>
<dbReference type="Proteomes" id="UP001161325">
    <property type="component" value="Unassembled WGS sequence"/>
</dbReference>
<dbReference type="CDD" id="cd02020">
    <property type="entry name" value="CMPK"/>
    <property type="match status" value="1"/>
</dbReference>
<gene>
    <name evidence="8 10" type="primary">cmk</name>
    <name evidence="10" type="ORF">rosag_39110</name>
</gene>
<dbReference type="RefSeq" id="WP_284351837.1">
    <property type="nucleotide sequence ID" value="NZ_BRXS01000006.1"/>
</dbReference>
<dbReference type="SUPFAM" id="SSF52540">
    <property type="entry name" value="P-loop containing nucleoside triphosphate hydrolases"/>
    <property type="match status" value="1"/>
</dbReference>
<dbReference type="EMBL" id="BRXS01000006">
    <property type="protein sequence ID" value="GLC27398.1"/>
    <property type="molecule type" value="Genomic_DNA"/>
</dbReference>
<dbReference type="AlphaFoldDB" id="A0AA37QKC3"/>
<reference evidence="10" key="1">
    <citation type="submission" date="2022-08" db="EMBL/GenBank/DDBJ databases">
        <title>Draft genome sequencing of Roseisolibacter agri AW1220.</title>
        <authorList>
            <person name="Tobiishi Y."/>
            <person name="Tonouchi A."/>
        </authorList>
    </citation>
    <scope>NUCLEOTIDE SEQUENCE</scope>
    <source>
        <strain evidence="10">AW1220</strain>
    </source>
</reference>
<accession>A0AA37QKC3</accession>
<evidence type="ECO:0000256" key="1">
    <source>
        <dbReference type="ARBA" id="ARBA00009427"/>
    </source>
</evidence>
<evidence type="ECO:0000256" key="8">
    <source>
        <dbReference type="HAMAP-Rule" id="MF_00238"/>
    </source>
</evidence>
<evidence type="ECO:0000313" key="11">
    <source>
        <dbReference type="Proteomes" id="UP001161325"/>
    </source>
</evidence>
<dbReference type="GO" id="GO:0006220">
    <property type="term" value="P:pyrimidine nucleotide metabolic process"/>
    <property type="evidence" value="ECO:0007669"/>
    <property type="project" value="UniProtKB-UniRule"/>
</dbReference>
<dbReference type="EC" id="2.7.4.25" evidence="8"/>
<evidence type="ECO:0000256" key="4">
    <source>
        <dbReference type="ARBA" id="ARBA00022777"/>
    </source>
</evidence>
<dbReference type="GO" id="GO:0036431">
    <property type="term" value="F:dCMP kinase activity"/>
    <property type="evidence" value="ECO:0007669"/>
    <property type="project" value="InterPro"/>
</dbReference>